<evidence type="ECO:0000313" key="2">
    <source>
        <dbReference type="EMBL" id="GGH70500.1"/>
    </source>
</evidence>
<keyword evidence="1" id="KW-0812">Transmembrane</keyword>
<proteinExistence type="predicted"/>
<keyword evidence="3" id="KW-1185">Reference proteome</keyword>
<dbReference type="Proteomes" id="UP000627292">
    <property type="component" value="Unassembled WGS sequence"/>
</dbReference>
<feature type="transmembrane region" description="Helical" evidence="1">
    <location>
        <begin position="46"/>
        <end position="72"/>
    </location>
</feature>
<gene>
    <name evidence="2" type="ORF">GCM10011379_28840</name>
</gene>
<dbReference type="EMBL" id="BMIB01000003">
    <property type="protein sequence ID" value="GGH70500.1"/>
    <property type="molecule type" value="Genomic_DNA"/>
</dbReference>
<comment type="caution">
    <text evidence="2">The sequence shown here is derived from an EMBL/GenBank/DDBJ whole genome shotgun (WGS) entry which is preliminary data.</text>
</comment>
<name>A0A917MWS5_9BACT</name>
<protein>
    <submittedName>
        <fullName evidence="2">Uncharacterized protein</fullName>
    </submittedName>
</protein>
<dbReference type="AlphaFoldDB" id="A0A917MWS5"/>
<evidence type="ECO:0000256" key="1">
    <source>
        <dbReference type="SAM" id="Phobius"/>
    </source>
</evidence>
<reference evidence="2" key="1">
    <citation type="journal article" date="2014" name="Int. J. Syst. Evol. Microbiol.">
        <title>Complete genome sequence of Corynebacterium casei LMG S-19264T (=DSM 44701T), isolated from a smear-ripened cheese.</title>
        <authorList>
            <consortium name="US DOE Joint Genome Institute (JGI-PGF)"/>
            <person name="Walter F."/>
            <person name="Albersmeier A."/>
            <person name="Kalinowski J."/>
            <person name="Ruckert C."/>
        </authorList>
    </citation>
    <scope>NUCLEOTIDE SEQUENCE</scope>
    <source>
        <strain evidence="2">CGMCC 1.15290</strain>
    </source>
</reference>
<reference evidence="2" key="2">
    <citation type="submission" date="2020-09" db="EMBL/GenBank/DDBJ databases">
        <authorList>
            <person name="Sun Q."/>
            <person name="Zhou Y."/>
        </authorList>
    </citation>
    <scope>NUCLEOTIDE SEQUENCE</scope>
    <source>
        <strain evidence="2">CGMCC 1.15290</strain>
    </source>
</reference>
<sequence length="78" mass="8578">MYCRKSVCVFAGFWAEIGKPGIMGMNFIEARFSFIAMGMKFTYVKLAATAIWAIAIAINFIAIAVAMSFTYVTGPLHV</sequence>
<organism evidence="2 3">
    <name type="scientific">Filimonas zeae</name>
    <dbReference type="NCBI Taxonomy" id="1737353"/>
    <lineage>
        <taxon>Bacteria</taxon>
        <taxon>Pseudomonadati</taxon>
        <taxon>Bacteroidota</taxon>
        <taxon>Chitinophagia</taxon>
        <taxon>Chitinophagales</taxon>
        <taxon>Chitinophagaceae</taxon>
        <taxon>Filimonas</taxon>
    </lineage>
</organism>
<keyword evidence="1" id="KW-1133">Transmembrane helix</keyword>
<accession>A0A917MWS5</accession>
<keyword evidence="1" id="KW-0472">Membrane</keyword>
<evidence type="ECO:0000313" key="3">
    <source>
        <dbReference type="Proteomes" id="UP000627292"/>
    </source>
</evidence>